<reference evidence="2 3" key="1">
    <citation type="submission" date="2017-09" db="EMBL/GenBank/DDBJ databases">
        <title>Complete Genome Sequences of Two Strains of the Meat Spoilage Bacterium Brochothrix thermosphacta Isolated from Ground Chicken.</title>
        <authorList>
            <person name="Paoli G.C."/>
            <person name="Wijey C."/>
            <person name="Chen C.-Y."/>
            <person name="Nguyen L."/>
            <person name="Yan X."/>
            <person name="Irwin P.L."/>
        </authorList>
    </citation>
    <scope>NUCLEOTIDE SEQUENCE [LARGE SCALE GENOMIC DNA]</scope>
    <source>
        <strain evidence="2 3">BI</strain>
    </source>
</reference>
<proteinExistence type="predicted"/>
<organism evidence="2 3">
    <name type="scientific">Brochothrix thermosphacta</name>
    <name type="common">Microbacterium thermosphactum</name>
    <dbReference type="NCBI Taxonomy" id="2756"/>
    <lineage>
        <taxon>Bacteria</taxon>
        <taxon>Bacillati</taxon>
        <taxon>Bacillota</taxon>
        <taxon>Bacilli</taxon>
        <taxon>Bacillales</taxon>
        <taxon>Listeriaceae</taxon>
        <taxon>Brochothrix</taxon>
    </lineage>
</organism>
<sequence length="186" mass="20738">MCSLFIYTFFNEQFQIMGVDNTELEDVYKDNLEGFFDKNSETYENIQTSQAKIDEDLKELEETHLSVLDKTASFITGDKKFQALRLMSTKFTGAVLNTAIGLAIGVGVGACADYIRRKGKKEAARVFSRTVKSRLTAWGAPKLAWAVSGAVIFALNFSDIGGMIAKQIDKRDKKKIMAILISSLQR</sequence>
<protein>
    <submittedName>
        <fullName evidence="2">Uncharacterized protein</fullName>
    </submittedName>
</protein>
<dbReference type="RefSeq" id="WP_069133792.1">
    <property type="nucleotide sequence ID" value="NZ_CP023643.1"/>
</dbReference>
<name>A0A1D2KWG6_BROTH</name>
<dbReference type="Proteomes" id="UP000243591">
    <property type="component" value="Chromosome"/>
</dbReference>
<evidence type="ECO:0000256" key="1">
    <source>
        <dbReference type="SAM" id="Phobius"/>
    </source>
</evidence>
<gene>
    <name evidence="2" type="ORF">CNY62_11500</name>
</gene>
<dbReference type="AlphaFoldDB" id="A0A1D2KWG6"/>
<dbReference type="EMBL" id="CP023483">
    <property type="protein sequence ID" value="ATF26931.1"/>
    <property type="molecule type" value="Genomic_DNA"/>
</dbReference>
<feature type="transmembrane region" description="Helical" evidence="1">
    <location>
        <begin position="143"/>
        <end position="165"/>
    </location>
</feature>
<feature type="transmembrane region" description="Helical" evidence="1">
    <location>
        <begin position="94"/>
        <end position="115"/>
    </location>
</feature>
<evidence type="ECO:0000313" key="3">
    <source>
        <dbReference type="Proteomes" id="UP000243591"/>
    </source>
</evidence>
<keyword evidence="1" id="KW-1133">Transmembrane helix</keyword>
<accession>A0A1D2KWG6</accession>
<dbReference type="KEGG" id="bths:CNY62_11500"/>
<keyword evidence="1" id="KW-0812">Transmembrane</keyword>
<keyword evidence="3" id="KW-1185">Reference proteome</keyword>
<keyword evidence="1" id="KW-0472">Membrane</keyword>
<evidence type="ECO:0000313" key="2">
    <source>
        <dbReference type="EMBL" id="ATF26931.1"/>
    </source>
</evidence>